<dbReference type="RefSeq" id="WP_263363812.1">
    <property type="nucleotide sequence ID" value="NZ_RPGC01000002.1"/>
</dbReference>
<feature type="domain" description="Transposase DDE" evidence="2">
    <location>
        <begin position="1"/>
        <end position="28"/>
    </location>
</feature>
<dbReference type="Pfam" id="PF13612">
    <property type="entry name" value="DDE_Tnp_1_3"/>
    <property type="match status" value="1"/>
</dbReference>
<gene>
    <name evidence="3" type="ORF">BTN49_2245</name>
</gene>
<name>A0A2A5T1Y2_9GAMM</name>
<dbReference type="EMBL" id="NBYY01000025">
    <property type="protein sequence ID" value="PCS22177.1"/>
    <property type="molecule type" value="Genomic_DNA"/>
</dbReference>
<accession>A0A2A5T1Y2</accession>
<dbReference type="Proteomes" id="UP000219020">
    <property type="component" value="Unassembled WGS sequence"/>
</dbReference>
<organism evidence="3 4">
    <name type="scientific">Candidatus Enterovibrio escicola</name>
    <dbReference type="NCBI Taxonomy" id="1927127"/>
    <lineage>
        <taxon>Bacteria</taxon>
        <taxon>Pseudomonadati</taxon>
        <taxon>Pseudomonadota</taxon>
        <taxon>Gammaproteobacteria</taxon>
        <taxon>Vibrionales</taxon>
        <taxon>Vibrionaceae</taxon>
        <taxon>Enterovibrio</taxon>
    </lineage>
</organism>
<sequence>MFRKRFIIKTVFDQLKNISQIEYSRHRSYISFMGNVLAGLIVYSFQHKEAEHQDD</sequence>
<reference evidence="4" key="1">
    <citation type="submission" date="2017-04" db="EMBL/GenBank/DDBJ databases">
        <title>Genome evolution of the luminous symbionts of deep sea anglerfish.</title>
        <authorList>
            <person name="Hendry T.A."/>
        </authorList>
    </citation>
    <scope>NUCLEOTIDE SEQUENCE [LARGE SCALE GENOMIC DNA]</scope>
</reference>
<keyword evidence="4" id="KW-1185">Reference proteome</keyword>
<evidence type="ECO:0000313" key="3">
    <source>
        <dbReference type="EMBL" id="PCS22177.1"/>
    </source>
</evidence>
<proteinExistence type="predicted"/>
<evidence type="ECO:0000259" key="2">
    <source>
        <dbReference type="Pfam" id="PF13612"/>
    </source>
</evidence>
<comment type="caution">
    <text evidence="3">The sequence shown here is derived from an EMBL/GenBank/DDBJ whole genome shotgun (WGS) entry which is preliminary data.</text>
</comment>
<protein>
    <recommendedName>
        <fullName evidence="2">Transposase DDE domain-containing protein</fullName>
    </recommendedName>
</protein>
<keyword evidence="1" id="KW-0472">Membrane</keyword>
<keyword evidence="1" id="KW-1133">Transmembrane helix</keyword>
<evidence type="ECO:0000256" key="1">
    <source>
        <dbReference type="SAM" id="Phobius"/>
    </source>
</evidence>
<dbReference type="AlphaFoldDB" id="A0A2A5T1Y2"/>
<feature type="transmembrane region" description="Helical" evidence="1">
    <location>
        <begin position="29"/>
        <end position="46"/>
    </location>
</feature>
<evidence type="ECO:0000313" key="4">
    <source>
        <dbReference type="Proteomes" id="UP000219020"/>
    </source>
</evidence>
<keyword evidence="1" id="KW-0812">Transmembrane</keyword>
<dbReference type="InterPro" id="IPR025668">
    <property type="entry name" value="Tnp_DDE_dom"/>
</dbReference>